<evidence type="ECO:0000259" key="2">
    <source>
        <dbReference type="Pfam" id="PF20434"/>
    </source>
</evidence>
<gene>
    <name evidence="3" type="ORF">GCM10017635_19860</name>
</gene>
<comment type="caution">
    <text evidence="3">The sequence shown here is derived from an EMBL/GenBank/DDBJ whole genome shotgun (WGS) entry which is preliminary data.</text>
</comment>
<dbReference type="InterPro" id="IPR049492">
    <property type="entry name" value="BD-FAE-like_dom"/>
</dbReference>
<dbReference type="InterPro" id="IPR029058">
    <property type="entry name" value="AB_hydrolase_fold"/>
</dbReference>
<protein>
    <recommendedName>
        <fullName evidence="2">BD-FAE-like domain-containing protein</fullName>
    </recommendedName>
</protein>
<dbReference type="PANTHER" id="PTHR48081">
    <property type="entry name" value="AB HYDROLASE SUPERFAMILY PROTEIN C4A8.06C"/>
    <property type="match status" value="1"/>
</dbReference>
<dbReference type="InterPro" id="IPR050300">
    <property type="entry name" value="GDXG_lipolytic_enzyme"/>
</dbReference>
<reference evidence="3" key="1">
    <citation type="journal article" date="2014" name="Int. J. Syst. Evol. Microbiol.">
        <title>Complete genome sequence of Corynebacterium casei LMG S-19264T (=DSM 44701T), isolated from a smear-ripened cheese.</title>
        <authorList>
            <consortium name="US DOE Joint Genome Institute (JGI-PGF)"/>
            <person name="Walter F."/>
            <person name="Albersmeier A."/>
            <person name="Kalinowski J."/>
            <person name="Ruckert C."/>
        </authorList>
    </citation>
    <scope>NUCLEOTIDE SEQUENCE</scope>
    <source>
        <strain evidence="3">VKM B-2222</strain>
    </source>
</reference>
<dbReference type="Proteomes" id="UP001143349">
    <property type="component" value="Unassembled WGS sequence"/>
</dbReference>
<keyword evidence="1" id="KW-0378">Hydrolase</keyword>
<proteinExistence type="predicted"/>
<feature type="domain" description="BD-FAE-like" evidence="2">
    <location>
        <begin position="66"/>
        <end position="151"/>
    </location>
</feature>
<dbReference type="SUPFAM" id="SSF53474">
    <property type="entry name" value="alpha/beta-Hydrolases"/>
    <property type="match status" value="1"/>
</dbReference>
<organism evidence="3 4">
    <name type="scientific">Paracoccus kondratievae</name>
    <dbReference type="NCBI Taxonomy" id="135740"/>
    <lineage>
        <taxon>Bacteria</taxon>
        <taxon>Pseudomonadati</taxon>
        <taxon>Pseudomonadota</taxon>
        <taxon>Alphaproteobacteria</taxon>
        <taxon>Rhodobacterales</taxon>
        <taxon>Paracoccaceae</taxon>
        <taxon>Paracoccus</taxon>
    </lineage>
</organism>
<keyword evidence="4" id="KW-1185">Reference proteome</keyword>
<dbReference type="Gene3D" id="3.40.50.1820">
    <property type="entry name" value="alpha/beta hydrolase"/>
    <property type="match status" value="1"/>
</dbReference>
<dbReference type="Pfam" id="PF20434">
    <property type="entry name" value="BD-FAE"/>
    <property type="match status" value="1"/>
</dbReference>
<dbReference type="AlphaFoldDB" id="A0AAD3RU56"/>
<evidence type="ECO:0000256" key="1">
    <source>
        <dbReference type="ARBA" id="ARBA00022801"/>
    </source>
</evidence>
<dbReference type="GO" id="GO:0016787">
    <property type="term" value="F:hydrolase activity"/>
    <property type="evidence" value="ECO:0007669"/>
    <property type="project" value="UniProtKB-KW"/>
</dbReference>
<reference evidence="3" key="2">
    <citation type="submission" date="2023-01" db="EMBL/GenBank/DDBJ databases">
        <authorList>
            <person name="Sun Q."/>
            <person name="Evtushenko L."/>
        </authorList>
    </citation>
    <scope>NUCLEOTIDE SEQUENCE</scope>
    <source>
        <strain evidence="3">VKM B-2222</strain>
    </source>
</reference>
<evidence type="ECO:0000313" key="3">
    <source>
        <dbReference type="EMBL" id="GLK64515.1"/>
    </source>
</evidence>
<evidence type="ECO:0000313" key="4">
    <source>
        <dbReference type="Proteomes" id="UP001143349"/>
    </source>
</evidence>
<accession>A0AAD3RU56</accession>
<dbReference type="RefSeq" id="WP_271179739.1">
    <property type="nucleotide sequence ID" value="NZ_BSFH01000028.1"/>
</dbReference>
<dbReference type="PANTHER" id="PTHR48081:SF33">
    <property type="entry name" value="KYNURENINE FORMAMIDASE"/>
    <property type="match status" value="1"/>
</dbReference>
<dbReference type="EMBL" id="BSFH01000028">
    <property type="protein sequence ID" value="GLK64515.1"/>
    <property type="molecule type" value="Genomic_DNA"/>
</dbReference>
<sequence length="267" mass="29068">MAIYRGMNRQQLDAAYNNSARVADFPGLMRELRARSEVFYSTQDCRRDLRYGTSARQTYDWISCGKPNAPVFVFIHGGYWQNCVKEDFAYSAAGPLAHGYDVILAEYTLAPEASMTRIVTEIGQLLDHLVPQIAGRPLCLSGHSAGGHLAASHRSHPAVTRVMPISGLYDLEPISLGQLNDNLRLTPDEIAAYSPQHHIGPGAPMLITVGGGELPELIRQSDEYAAACQQAGEQAGLLHVKDCDHFQVLDDLADPAGAQLTALTARP</sequence>
<name>A0AAD3RU56_9RHOB</name>